<sequence length="146" mass="15424">MSDLSQLLTDEKRPAVTADLATFAEDTVAAQKGITGAAVKAAVGTAKKLDSDIVTKGVNRMLPEILGDLQPHWTAFTADPSADFGNFLAGRSDQVVDALMAVADRNAEQINVPALAKAYNALRGKGAGIIEPTIPELGRILQRHMN</sequence>
<keyword evidence="2" id="KW-1185">Reference proteome</keyword>
<dbReference type="InterPro" id="IPR054211">
    <property type="entry name" value="DUF6918"/>
</dbReference>
<reference evidence="1 2" key="1">
    <citation type="submission" date="2023-05" db="EMBL/GenBank/DDBJ databases">
        <title>Corynebacterium suedekumii sp. nov. and Corynebacterium breve sp. nov. isolated from raw cow's milk.</title>
        <authorList>
            <person name="Baer M.K."/>
            <person name="Mehl L."/>
            <person name="Hellmuth R."/>
            <person name="Marke G."/>
            <person name="Lipski A."/>
        </authorList>
    </citation>
    <scope>NUCLEOTIDE SEQUENCE [LARGE SCALE GENOMIC DNA]</scope>
    <source>
        <strain evidence="1 2">LM112</strain>
    </source>
</reference>
<organism evidence="1 2">
    <name type="scientific">Corynebacterium suedekumii</name>
    <dbReference type="NCBI Taxonomy" id="3049801"/>
    <lineage>
        <taxon>Bacteria</taxon>
        <taxon>Bacillati</taxon>
        <taxon>Actinomycetota</taxon>
        <taxon>Actinomycetes</taxon>
        <taxon>Mycobacteriales</taxon>
        <taxon>Corynebacteriaceae</taxon>
        <taxon>Corynebacterium</taxon>
    </lineage>
</organism>
<dbReference type="Pfam" id="PF21893">
    <property type="entry name" value="DUF6918"/>
    <property type="match status" value="1"/>
</dbReference>
<name>A0ABY8VMV3_9CORY</name>
<evidence type="ECO:0000313" key="2">
    <source>
        <dbReference type="Proteomes" id="UP001238805"/>
    </source>
</evidence>
<protein>
    <recommendedName>
        <fullName evidence="3">DUF2267 domain-containing protein</fullName>
    </recommendedName>
</protein>
<proteinExistence type="predicted"/>
<evidence type="ECO:0000313" key="1">
    <source>
        <dbReference type="EMBL" id="WIM70980.1"/>
    </source>
</evidence>
<gene>
    <name evidence="1" type="ORF">QP029_03950</name>
</gene>
<dbReference type="Proteomes" id="UP001238805">
    <property type="component" value="Chromosome"/>
</dbReference>
<dbReference type="RefSeq" id="WP_284875559.1">
    <property type="nucleotide sequence ID" value="NZ_CP126970.1"/>
</dbReference>
<dbReference type="EMBL" id="CP126970">
    <property type="protein sequence ID" value="WIM70980.1"/>
    <property type="molecule type" value="Genomic_DNA"/>
</dbReference>
<accession>A0ABY8VMV3</accession>
<evidence type="ECO:0008006" key="3">
    <source>
        <dbReference type="Google" id="ProtNLM"/>
    </source>
</evidence>